<dbReference type="EMBL" id="JQ031552">
    <property type="protein sequence ID" value="AEY78248.1"/>
    <property type="molecule type" value="Genomic_DNA"/>
</dbReference>
<proteinExistence type="predicted"/>
<name>H2ES81_ALIFS</name>
<geneLocation type="plasmid" evidence="1">
    <name>pKB1A97-67</name>
</geneLocation>
<accession>H2ES81</accession>
<dbReference type="AlphaFoldDB" id="H2ES81"/>
<evidence type="ECO:0000313" key="1">
    <source>
        <dbReference type="EMBL" id="AEY78248.1"/>
    </source>
</evidence>
<sequence length="38" mass="4578">MHSYFMKFVLFTILFLIFMLRSPSISMLGFFLLKKSNQ</sequence>
<reference evidence="1" key="1">
    <citation type="submission" date="2011-11" db="EMBL/GenBank/DDBJ databases">
        <authorList>
            <person name="Summers A.O."/>
            <person name="Wireman J."/>
            <person name="Williams L.E."/>
        </authorList>
    </citation>
    <scope>NUCLEOTIDE SEQUENCE</scope>
    <source>
        <strain evidence="1">KB1A-97</strain>
        <plasmid evidence="1">pKB1A97-67</plasmid>
    </source>
</reference>
<protein>
    <submittedName>
        <fullName evidence="1">Uncharacterized protein</fullName>
    </submittedName>
</protein>
<organism evidence="1">
    <name type="scientific">Aliivibrio fischeri</name>
    <name type="common">Vibrio fischeri</name>
    <dbReference type="NCBI Taxonomy" id="668"/>
    <lineage>
        <taxon>Bacteria</taxon>
        <taxon>Pseudomonadati</taxon>
        <taxon>Pseudomonadota</taxon>
        <taxon>Gammaproteobacteria</taxon>
        <taxon>Vibrionales</taxon>
        <taxon>Vibrionaceae</taxon>
        <taxon>Aliivibrio</taxon>
    </lineage>
</organism>
<keyword evidence="1" id="KW-0614">Plasmid</keyword>